<reference evidence="2" key="2">
    <citation type="submission" date="2022-01" db="EMBL/GenBank/DDBJ databases">
        <authorList>
            <person name="Yamashiro T."/>
            <person name="Shiraishi A."/>
            <person name="Satake H."/>
            <person name="Nakayama K."/>
        </authorList>
    </citation>
    <scope>NUCLEOTIDE SEQUENCE</scope>
</reference>
<keyword evidence="1" id="KW-1133">Transmembrane helix</keyword>
<feature type="transmembrane region" description="Helical" evidence="1">
    <location>
        <begin position="12"/>
        <end position="32"/>
    </location>
</feature>
<dbReference type="Proteomes" id="UP001151760">
    <property type="component" value="Unassembled WGS sequence"/>
</dbReference>
<protein>
    <submittedName>
        <fullName evidence="2">Uncharacterized protein</fullName>
    </submittedName>
</protein>
<keyword evidence="1" id="KW-0812">Transmembrane</keyword>
<evidence type="ECO:0000256" key="1">
    <source>
        <dbReference type="SAM" id="Phobius"/>
    </source>
</evidence>
<evidence type="ECO:0000313" key="2">
    <source>
        <dbReference type="EMBL" id="GJS49946.1"/>
    </source>
</evidence>
<evidence type="ECO:0000313" key="3">
    <source>
        <dbReference type="Proteomes" id="UP001151760"/>
    </source>
</evidence>
<dbReference type="EMBL" id="BQNB010008480">
    <property type="protein sequence ID" value="GJS49946.1"/>
    <property type="molecule type" value="Genomic_DNA"/>
</dbReference>
<keyword evidence="1" id="KW-0472">Membrane</keyword>
<keyword evidence="3" id="KW-1185">Reference proteome</keyword>
<comment type="caution">
    <text evidence="2">The sequence shown here is derived from an EMBL/GenBank/DDBJ whole genome shotgun (WGS) entry which is preliminary data.</text>
</comment>
<organism evidence="2 3">
    <name type="scientific">Tanacetum coccineum</name>
    <dbReference type="NCBI Taxonomy" id="301880"/>
    <lineage>
        <taxon>Eukaryota</taxon>
        <taxon>Viridiplantae</taxon>
        <taxon>Streptophyta</taxon>
        <taxon>Embryophyta</taxon>
        <taxon>Tracheophyta</taxon>
        <taxon>Spermatophyta</taxon>
        <taxon>Magnoliopsida</taxon>
        <taxon>eudicotyledons</taxon>
        <taxon>Gunneridae</taxon>
        <taxon>Pentapetalae</taxon>
        <taxon>asterids</taxon>
        <taxon>campanulids</taxon>
        <taxon>Asterales</taxon>
        <taxon>Asteraceae</taxon>
        <taxon>Asteroideae</taxon>
        <taxon>Anthemideae</taxon>
        <taxon>Anthemidinae</taxon>
        <taxon>Tanacetum</taxon>
    </lineage>
</organism>
<proteinExistence type="predicted"/>
<gene>
    <name evidence="2" type="ORF">Tco_0600067</name>
</gene>
<sequence>MSYRTKAKMEIRYIGSPIAMGSVLVSALMIYATGQIVSCGSSWHRVTLKEVAPDLPKDERSRDQMGPAYWEDNTVASAGQGKGGHWPLLFAMRFLDFKDQNTCSWLSHSIHMHFIPEQLLLTLILPKMETITRHLMRLKKFHHHHIVPLEPLFGLLSNKFWLPSAVIVFWSYT</sequence>
<accession>A0ABQ4WAR5</accession>
<reference evidence="2" key="1">
    <citation type="journal article" date="2022" name="Int. J. Mol. Sci.">
        <title>Draft Genome of Tanacetum Coccineum: Genomic Comparison of Closely Related Tanacetum-Family Plants.</title>
        <authorList>
            <person name="Yamashiro T."/>
            <person name="Shiraishi A."/>
            <person name="Nakayama K."/>
            <person name="Satake H."/>
        </authorList>
    </citation>
    <scope>NUCLEOTIDE SEQUENCE</scope>
</reference>
<name>A0ABQ4WAR5_9ASTR</name>